<organism evidence="1 2">
    <name type="scientific">Amycolatopsis cihanbeyliensis</name>
    <dbReference type="NCBI Taxonomy" id="1128664"/>
    <lineage>
        <taxon>Bacteria</taxon>
        <taxon>Bacillati</taxon>
        <taxon>Actinomycetota</taxon>
        <taxon>Actinomycetes</taxon>
        <taxon>Pseudonocardiales</taxon>
        <taxon>Pseudonocardiaceae</taxon>
        <taxon>Amycolatopsis</taxon>
    </lineage>
</organism>
<evidence type="ECO:0000313" key="1">
    <source>
        <dbReference type="EMBL" id="TQI93752.1"/>
    </source>
</evidence>
<reference evidence="1 2" key="1">
    <citation type="submission" date="2019-06" db="EMBL/GenBank/DDBJ databases">
        <title>Sequencing the genomes of 1000 actinobacteria strains.</title>
        <authorList>
            <person name="Klenk H.-P."/>
        </authorList>
    </citation>
    <scope>NUCLEOTIDE SEQUENCE [LARGE SCALE GENOMIC DNA]</scope>
    <source>
        <strain evidence="1 2">DSM 45679</strain>
    </source>
</reference>
<dbReference type="Proteomes" id="UP000320876">
    <property type="component" value="Unassembled WGS sequence"/>
</dbReference>
<dbReference type="AlphaFoldDB" id="A0A542CSF0"/>
<dbReference type="RefSeq" id="WP_246076780.1">
    <property type="nucleotide sequence ID" value="NZ_VFML01000002.1"/>
</dbReference>
<evidence type="ECO:0000313" key="2">
    <source>
        <dbReference type="Proteomes" id="UP000320876"/>
    </source>
</evidence>
<dbReference type="EMBL" id="VFML01000002">
    <property type="protein sequence ID" value="TQI93752.1"/>
    <property type="molecule type" value="Genomic_DNA"/>
</dbReference>
<name>A0A542CSF0_AMYCI</name>
<accession>A0A542CSF0</accession>
<comment type="caution">
    <text evidence="1">The sequence shown here is derived from an EMBL/GenBank/DDBJ whole genome shotgun (WGS) entry which is preliminary data.</text>
</comment>
<keyword evidence="2" id="KW-1185">Reference proteome</keyword>
<proteinExistence type="predicted"/>
<protein>
    <submittedName>
        <fullName evidence="1">Uncharacterized protein</fullName>
    </submittedName>
</protein>
<gene>
    <name evidence="1" type="ORF">FB471_5894</name>
</gene>
<sequence length="96" mass="10810">MFDQPVPERRGYLRMIRPARPVWVNLALVYPSVSGLRVRLPDGLDLRAIVPGELMIWDRATTGHWVGWTMFVLTGGSGAAKVSQWVLAEALRPRRA</sequence>